<dbReference type="Proteomes" id="UP001529510">
    <property type="component" value="Unassembled WGS sequence"/>
</dbReference>
<protein>
    <recommendedName>
        <fullName evidence="2">ribonuclease H</fullName>
        <ecNumber evidence="2">3.1.26.4</ecNumber>
    </recommendedName>
</protein>
<dbReference type="InterPro" id="IPR000477">
    <property type="entry name" value="RT_dom"/>
</dbReference>
<keyword evidence="5" id="KW-1185">Reference proteome</keyword>
<dbReference type="EMBL" id="JAMKFB020000007">
    <property type="protein sequence ID" value="KAL0188063.1"/>
    <property type="molecule type" value="Genomic_DNA"/>
</dbReference>
<gene>
    <name evidence="4" type="ORF">M9458_015162</name>
</gene>
<feature type="non-terminal residue" evidence="4">
    <location>
        <position position="62"/>
    </location>
</feature>
<evidence type="ECO:0000313" key="4">
    <source>
        <dbReference type="EMBL" id="KAL0188063.1"/>
    </source>
</evidence>
<dbReference type="SUPFAM" id="SSF56672">
    <property type="entry name" value="DNA/RNA polymerases"/>
    <property type="match status" value="1"/>
</dbReference>
<feature type="domain" description="Reverse transcriptase" evidence="3">
    <location>
        <begin position="7"/>
        <end position="62"/>
    </location>
</feature>
<dbReference type="InterPro" id="IPR043128">
    <property type="entry name" value="Rev_trsase/Diguanyl_cyclase"/>
</dbReference>
<dbReference type="AlphaFoldDB" id="A0ABD0QP94"/>
<dbReference type="Pfam" id="PF00078">
    <property type="entry name" value="RVT_1"/>
    <property type="match status" value="1"/>
</dbReference>
<evidence type="ECO:0000256" key="1">
    <source>
        <dbReference type="ARBA" id="ARBA00010879"/>
    </source>
</evidence>
<dbReference type="Gene3D" id="3.30.70.270">
    <property type="match status" value="1"/>
</dbReference>
<name>A0ABD0QP94_CIRMR</name>
<dbReference type="GO" id="GO:0004523">
    <property type="term" value="F:RNA-DNA hybrid ribonuclease activity"/>
    <property type="evidence" value="ECO:0007669"/>
    <property type="project" value="UniProtKB-EC"/>
</dbReference>
<dbReference type="Gene3D" id="3.10.10.10">
    <property type="entry name" value="HIV Type 1 Reverse Transcriptase, subunit A, domain 1"/>
    <property type="match status" value="1"/>
</dbReference>
<reference evidence="4 5" key="1">
    <citation type="submission" date="2024-05" db="EMBL/GenBank/DDBJ databases">
        <title>Genome sequencing and assembly of Indian major carp, Cirrhinus mrigala (Hamilton, 1822).</title>
        <authorList>
            <person name="Mohindra V."/>
            <person name="Chowdhury L.M."/>
            <person name="Lal K."/>
            <person name="Jena J.K."/>
        </authorList>
    </citation>
    <scope>NUCLEOTIDE SEQUENCE [LARGE SCALE GENOMIC DNA]</scope>
    <source>
        <strain evidence="4">CM1030</strain>
        <tissue evidence="4">Blood</tissue>
    </source>
</reference>
<evidence type="ECO:0000313" key="5">
    <source>
        <dbReference type="Proteomes" id="UP001529510"/>
    </source>
</evidence>
<dbReference type="PANTHER" id="PTHR24559">
    <property type="entry name" value="TRANSPOSON TY3-I GAG-POL POLYPROTEIN"/>
    <property type="match status" value="1"/>
</dbReference>
<sequence length="62" mass="7029">NACSPTALEQLRSARFFTKLDLRNAYNLIRIREGDEWKTACSTTTGHYEYSVMPFGLVNSPS</sequence>
<accession>A0ABD0QP94</accession>
<dbReference type="PANTHER" id="PTHR24559:SF440">
    <property type="entry name" value="RIBONUCLEASE H"/>
    <property type="match status" value="1"/>
</dbReference>
<comment type="similarity">
    <text evidence="1">Belongs to the beta type-B retroviral polymerase family. HERV class-II K(HML-2) pol subfamily.</text>
</comment>
<evidence type="ECO:0000259" key="3">
    <source>
        <dbReference type="Pfam" id="PF00078"/>
    </source>
</evidence>
<organism evidence="4 5">
    <name type="scientific">Cirrhinus mrigala</name>
    <name type="common">Mrigala</name>
    <dbReference type="NCBI Taxonomy" id="683832"/>
    <lineage>
        <taxon>Eukaryota</taxon>
        <taxon>Metazoa</taxon>
        <taxon>Chordata</taxon>
        <taxon>Craniata</taxon>
        <taxon>Vertebrata</taxon>
        <taxon>Euteleostomi</taxon>
        <taxon>Actinopterygii</taxon>
        <taxon>Neopterygii</taxon>
        <taxon>Teleostei</taxon>
        <taxon>Ostariophysi</taxon>
        <taxon>Cypriniformes</taxon>
        <taxon>Cyprinidae</taxon>
        <taxon>Labeoninae</taxon>
        <taxon>Labeonini</taxon>
        <taxon>Cirrhinus</taxon>
    </lineage>
</organism>
<evidence type="ECO:0000256" key="2">
    <source>
        <dbReference type="ARBA" id="ARBA00012180"/>
    </source>
</evidence>
<dbReference type="InterPro" id="IPR043502">
    <property type="entry name" value="DNA/RNA_pol_sf"/>
</dbReference>
<feature type="non-terminal residue" evidence="4">
    <location>
        <position position="1"/>
    </location>
</feature>
<dbReference type="InterPro" id="IPR053134">
    <property type="entry name" value="RNA-dir_DNA_polymerase"/>
</dbReference>
<comment type="caution">
    <text evidence="4">The sequence shown here is derived from an EMBL/GenBank/DDBJ whole genome shotgun (WGS) entry which is preliminary data.</text>
</comment>
<proteinExistence type="inferred from homology"/>
<dbReference type="EC" id="3.1.26.4" evidence="2"/>